<keyword evidence="3 8" id="KW-0436">Ligase</keyword>
<evidence type="ECO:0000256" key="1">
    <source>
        <dbReference type="ARBA" id="ARBA00004496"/>
    </source>
</evidence>
<dbReference type="HAMAP" id="MF_01161">
    <property type="entry name" value="tRNA_Ile_lys_synt"/>
    <property type="match status" value="1"/>
</dbReference>
<dbReference type="SMART" id="SM00977">
    <property type="entry name" value="TilS_C"/>
    <property type="match status" value="1"/>
</dbReference>
<comment type="domain">
    <text evidence="8">The N-terminal region contains the highly conserved SGGXDS motif, predicted to be a P-loop motif involved in ATP binding.</text>
</comment>
<comment type="similarity">
    <text evidence="8">Belongs to the tRNA(Ile)-lysidine synthase family.</text>
</comment>
<dbReference type="PANTHER" id="PTHR43033:SF1">
    <property type="entry name" value="TRNA(ILE)-LYSIDINE SYNTHASE-RELATED"/>
    <property type="match status" value="1"/>
</dbReference>
<accession>A0ABV7FNL0</accession>
<keyword evidence="6 8" id="KW-0067">ATP-binding</keyword>
<dbReference type="InterPro" id="IPR015262">
    <property type="entry name" value="tRNA_Ile_lys_synt_subst-bd"/>
</dbReference>
<evidence type="ECO:0000256" key="3">
    <source>
        <dbReference type="ARBA" id="ARBA00022598"/>
    </source>
</evidence>
<evidence type="ECO:0000256" key="6">
    <source>
        <dbReference type="ARBA" id="ARBA00022840"/>
    </source>
</evidence>
<evidence type="ECO:0000256" key="4">
    <source>
        <dbReference type="ARBA" id="ARBA00022694"/>
    </source>
</evidence>
<proteinExistence type="inferred from homology"/>
<dbReference type="EC" id="6.3.4.19" evidence="8"/>
<dbReference type="Gene3D" id="3.40.50.620">
    <property type="entry name" value="HUPs"/>
    <property type="match status" value="1"/>
</dbReference>
<dbReference type="CDD" id="cd01992">
    <property type="entry name" value="TilS_N"/>
    <property type="match status" value="1"/>
</dbReference>
<dbReference type="RefSeq" id="WP_376920026.1">
    <property type="nucleotide sequence ID" value="NZ_JBHRSW010000015.1"/>
</dbReference>
<protein>
    <recommendedName>
        <fullName evidence="8">tRNA(Ile)-lysidine synthase</fullName>
        <ecNumber evidence="8">6.3.4.19</ecNumber>
    </recommendedName>
    <alternativeName>
        <fullName evidence="8">tRNA(Ile)-2-lysyl-cytidine synthase</fullName>
    </alternativeName>
    <alternativeName>
        <fullName evidence="8">tRNA(Ile)-lysidine synthetase</fullName>
    </alternativeName>
</protein>
<dbReference type="SUPFAM" id="SSF82829">
    <property type="entry name" value="MesJ substrate recognition domain-like"/>
    <property type="match status" value="1"/>
</dbReference>
<dbReference type="Pfam" id="PF01171">
    <property type="entry name" value="ATP_bind_3"/>
    <property type="match status" value="1"/>
</dbReference>
<evidence type="ECO:0000256" key="5">
    <source>
        <dbReference type="ARBA" id="ARBA00022741"/>
    </source>
</evidence>
<evidence type="ECO:0000313" key="11">
    <source>
        <dbReference type="Proteomes" id="UP001595478"/>
    </source>
</evidence>
<dbReference type="NCBIfam" id="TIGR02432">
    <property type="entry name" value="lysidine_TilS_N"/>
    <property type="match status" value="1"/>
</dbReference>
<dbReference type="InterPro" id="IPR012796">
    <property type="entry name" value="Lysidine-tRNA-synth_C"/>
</dbReference>
<dbReference type="InterPro" id="IPR012795">
    <property type="entry name" value="tRNA_Ile_lys_synt_N"/>
</dbReference>
<dbReference type="InterPro" id="IPR014729">
    <property type="entry name" value="Rossmann-like_a/b/a_fold"/>
</dbReference>
<comment type="subcellular location">
    <subcellularLocation>
        <location evidence="1 8">Cytoplasm</location>
    </subcellularLocation>
</comment>
<dbReference type="Proteomes" id="UP001595478">
    <property type="component" value="Unassembled WGS sequence"/>
</dbReference>
<dbReference type="GO" id="GO:0032267">
    <property type="term" value="F:tRNA(Ile)-lysidine synthase activity"/>
    <property type="evidence" value="ECO:0007669"/>
    <property type="project" value="UniProtKB-EC"/>
</dbReference>
<comment type="function">
    <text evidence="8">Ligates lysine onto the cytidine present at position 34 of the AUA codon-specific tRNA(Ile) that contains the anticodon CAU, in an ATP-dependent manner. Cytidine is converted to lysidine, thus changing the amino acid specificity of the tRNA from methionine to isoleucine.</text>
</comment>
<sequence length="452" mass="50707">MTLASKLSSIQALFDDSITGNDKLVVAFSGGLDSTALLYLSFLYRQARPNVSLQAIHVNHQLSPKADDWSIHCAKQCEQWGIDFQSIKVDIHTYIGQGIEAAARQARYAALIDHAPAQSVILLGQHLDDQAETFLLQLSRGAGPKGLSAMGKLSVKHGQRFVRPLLAVTRQQILSFAREQGLKWVEDESNNDLGFDRNFLRKELIPLLNQRWPSFSKRVASSANACASEMAVINEYMGVLSERLLGPDNSLLLSELSSLSSATQQSFVRHWLTMHDADMPSSKVLQEILDMQFAKNDAMPCVKLGNIEVRRYTHSLYVTKPSVDIEHVKIISSDNSICLPDFGATIFASEVYENGNVGELERENSFKAHNIQAISVAYGKLNDPFKPHAQRPRKTLKAWCKEWRIPPWRRKNLVCLYLNQHLIGVIIAPSNVIWSSDRPQNDEGQDFYLSFS</sequence>
<gene>
    <name evidence="8 10" type="primary">tilS</name>
    <name evidence="10" type="ORF">ACFOHL_09700</name>
</gene>
<keyword evidence="2 8" id="KW-0963">Cytoplasm</keyword>
<dbReference type="InterPro" id="IPR011063">
    <property type="entry name" value="TilS/TtcA_N"/>
</dbReference>
<feature type="binding site" evidence="8">
    <location>
        <begin position="29"/>
        <end position="34"/>
    </location>
    <ligand>
        <name>ATP</name>
        <dbReference type="ChEBI" id="CHEBI:30616"/>
    </ligand>
</feature>
<dbReference type="Pfam" id="PF11734">
    <property type="entry name" value="TilS_C"/>
    <property type="match status" value="1"/>
</dbReference>
<keyword evidence="11" id="KW-1185">Reference proteome</keyword>
<dbReference type="PANTHER" id="PTHR43033">
    <property type="entry name" value="TRNA(ILE)-LYSIDINE SYNTHASE-RELATED"/>
    <property type="match status" value="1"/>
</dbReference>
<evidence type="ECO:0000259" key="9">
    <source>
        <dbReference type="SMART" id="SM00977"/>
    </source>
</evidence>
<comment type="caution">
    <text evidence="10">The sequence shown here is derived from an EMBL/GenBank/DDBJ whole genome shotgun (WGS) entry which is preliminary data.</text>
</comment>
<evidence type="ECO:0000256" key="8">
    <source>
        <dbReference type="HAMAP-Rule" id="MF_01161"/>
    </source>
</evidence>
<dbReference type="SUPFAM" id="SSF56037">
    <property type="entry name" value="PheT/TilS domain"/>
    <property type="match status" value="1"/>
</dbReference>
<dbReference type="SUPFAM" id="SSF52402">
    <property type="entry name" value="Adenine nucleotide alpha hydrolases-like"/>
    <property type="match status" value="1"/>
</dbReference>
<name>A0ABV7FNL0_9ALTE</name>
<dbReference type="InterPro" id="IPR012094">
    <property type="entry name" value="tRNA_Ile_lys_synt"/>
</dbReference>
<keyword evidence="5 8" id="KW-0547">Nucleotide-binding</keyword>
<keyword evidence="4 8" id="KW-0819">tRNA processing</keyword>
<organism evidence="10 11">
    <name type="scientific">Agaribacter flavus</name>
    <dbReference type="NCBI Taxonomy" id="1902781"/>
    <lineage>
        <taxon>Bacteria</taxon>
        <taxon>Pseudomonadati</taxon>
        <taxon>Pseudomonadota</taxon>
        <taxon>Gammaproteobacteria</taxon>
        <taxon>Alteromonadales</taxon>
        <taxon>Alteromonadaceae</taxon>
        <taxon>Agaribacter</taxon>
    </lineage>
</organism>
<comment type="catalytic activity">
    <reaction evidence="7 8">
        <text>cytidine(34) in tRNA(Ile2) + L-lysine + ATP = lysidine(34) in tRNA(Ile2) + AMP + diphosphate + H(+)</text>
        <dbReference type="Rhea" id="RHEA:43744"/>
        <dbReference type="Rhea" id="RHEA-COMP:10625"/>
        <dbReference type="Rhea" id="RHEA-COMP:10670"/>
        <dbReference type="ChEBI" id="CHEBI:15378"/>
        <dbReference type="ChEBI" id="CHEBI:30616"/>
        <dbReference type="ChEBI" id="CHEBI:32551"/>
        <dbReference type="ChEBI" id="CHEBI:33019"/>
        <dbReference type="ChEBI" id="CHEBI:82748"/>
        <dbReference type="ChEBI" id="CHEBI:83665"/>
        <dbReference type="ChEBI" id="CHEBI:456215"/>
        <dbReference type="EC" id="6.3.4.19"/>
    </reaction>
</comment>
<dbReference type="Gene3D" id="1.20.59.20">
    <property type="match status" value="1"/>
</dbReference>
<feature type="domain" description="Lysidine-tRNA(Ile) synthetase C-terminal" evidence="9">
    <location>
        <begin position="374"/>
        <end position="434"/>
    </location>
</feature>
<reference evidence="11" key="1">
    <citation type="journal article" date="2019" name="Int. J. Syst. Evol. Microbiol.">
        <title>The Global Catalogue of Microorganisms (GCM) 10K type strain sequencing project: providing services to taxonomists for standard genome sequencing and annotation.</title>
        <authorList>
            <consortium name="The Broad Institute Genomics Platform"/>
            <consortium name="The Broad Institute Genome Sequencing Center for Infectious Disease"/>
            <person name="Wu L."/>
            <person name="Ma J."/>
        </authorList>
    </citation>
    <scope>NUCLEOTIDE SEQUENCE [LARGE SCALE GENOMIC DNA]</scope>
    <source>
        <strain evidence="11">KCTC 52473</strain>
    </source>
</reference>
<dbReference type="Pfam" id="PF09179">
    <property type="entry name" value="TilS"/>
    <property type="match status" value="1"/>
</dbReference>
<dbReference type="EMBL" id="JBHRSW010000015">
    <property type="protein sequence ID" value="MFC3121893.1"/>
    <property type="molecule type" value="Genomic_DNA"/>
</dbReference>
<evidence type="ECO:0000256" key="2">
    <source>
        <dbReference type="ARBA" id="ARBA00022490"/>
    </source>
</evidence>
<evidence type="ECO:0000256" key="7">
    <source>
        <dbReference type="ARBA" id="ARBA00048539"/>
    </source>
</evidence>
<evidence type="ECO:0000313" key="10">
    <source>
        <dbReference type="EMBL" id="MFC3121893.1"/>
    </source>
</evidence>